<dbReference type="Pfam" id="PF11269">
    <property type="entry name" value="DUF3069"/>
    <property type="match status" value="1"/>
</dbReference>
<dbReference type="Proteomes" id="UP001501600">
    <property type="component" value="Unassembled WGS sequence"/>
</dbReference>
<sequence length="133" mass="15097">MSENTAIPAELMQVMNYMEVEQAQHEGLHSIYVALQAPLREAWDTQPESARNVMESFEQFHAVVTYTLAGPTAELLTMVKNNEEKGEESSEAQTDAMLQQLFSQGIKMMIKDLKKARRDASLRNEFLAPFRTS</sequence>
<accession>A0ABP9RXA6</accession>
<evidence type="ECO:0000313" key="2">
    <source>
        <dbReference type="Proteomes" id="UP001501600"/>
    </source>
</evidence>
<proteinExistence type="predicted"/>
<organism evidence="1 2">
    <name type="scientific">Ferrimonas gelatinilytica</name>
    <dbReference type="NCBI Taxonomy" id="1255257"/>
    <lineage>
        <taxon>Bacteria</taxon>
        <taxon>Pseudomonadati</taxon>
        <taxon>Pseudomonadota</taxon>
        <taxon>Gammaproteobacteria</taxon>
        <taxon>Alteromonadales</taxon>
        <taxon>Ferrimonadaceae</taxon>
        <taxon>Ferrimonas</taxon>
    </lineage>
</organism>
<protein>
    <submittedName>
        <fullName evidence="1">DUF3069 domain-containing protein</fullName>
    </submittedName>
</protein>
<name>A0ABP9RXA6_9GAMM</name>
<dbReference type="InterPro" id="IPR023132">
    <property type="entry name" value="Sama2622-like_sf"/>
</dbReference>
<comment type="caution">
    <text evidence="1">The sequence shown here is derived from an EMBL/GenBank/DDBJ whole genome shotgun (WGS) entry which is preliminary data.</text>
</comment>
<dbReference type="RefSeq" id="WP_345315573.1">
    <property type="nucleotide sequence ID" value="NZ_BAABLF010000005.1"/>
</dbReference>
<dbReference type="EMBL" id="BAABLF010000005">
    <property type="protein sequence ID" value="GAA5187760.1"/>
    <property type="molecule type" value="Genomic_DNA"/>
</dbReference>
<evidence type="ECO:0000313" key="1">
    <source>
        <dbReference type="EMBL" id="GAA5187760.1"/>
    </source>
</evidence>
<gene>
    <name evidence="1" type="ORF">GCM10025772_06110</name>
</gene>
<keyword evidence="2" id="KW-1185">Reference proteome</keyword>
<dbReference type="InterPro" id="IPR021422">
    <property type="entry name" value="DUF3069"/>
</dbReference>
<reference evidence="2" key="1">
    <citation type="journal article" date="2019" name="Int. J. Syst. Evol. Microbiol.">
        <title>The Global Catalogue of Microorganisms (GCM) 10K type strain sequencing project: providing services to taxonomists for standard genome sequencing and annotation.</title>
        <authorList>
            <consortium name="The Broad Institute Genomics Platform"/>
            <consortium name="The Broad Institute Genome Sequencing Center for Infectious Disease"/>
            <person name="Wu L."/>
            <person name="Ma J."/>
        </authorList>
    </citation>
    <scope>NUCLEOTIDE SEQUENCE [LARGE SCALE GENOMIC DNA]</scope>
    <source>
        <strain evidence="2">JCM 18720</strain>
    </source>
</reference>
<dbReference type="SUPFAM" id="SSF158675">
    <property type="entry name" value="Sama2622-like"/>
    <property type="match status" value="1"/>
</dbReference>